<feature type="domain" description="Sensor histidine kinase NatK-like C-terminal" evidence="2">
    <location>
        <begin position="337"/>
        <end position="439"/>
    </location>
</feature>
<protein>
    <submittedName>
        <fullName evidence="3">Sensor histidine kinase</fullName>
    </submittedName>
</protein>
<keyword evidence="3" id="KW-0808">Transferase</keyword>
<dbReference type="InterPro" id="IPR036890">
    <property type="entry name" value="HATPase_C_sf"/>
</dbReference>
<dbReference type="PANTHER" id="PTHR40448">
    <property type="entry name" value="TWO-COMPONENT SENSOR HISTIDINE KINASE"/>
    <property type="match status" value="1"/>
</dbReference>
<keyword evidence="3" id="KW-0418">Kinase</keyword>
<accession>A0A0Z8F594</accession>
<dbReference type="GO" id="GO:0042802">
    <property type="term" value="F:identical protein binding"/>
    <property type="evidence" value="ECO:0007669"/>
    <property type="project" value="TreeGrafter"/>
</dbReference>
<reference evidence="3 4" key="1">
    <citation type="submission" date="2016-02" db="EMBL/GenBank/DDBJ databases">
        <authorList>
            <consortium name="Pathogen Informatics"/>
        </authorList>
    </citation>
    <scope>NUCLEOTIDE SEQUENCE [LARGE SCALE GENOMIC DNA]</scope>
    <source>
        <strain evidence="3 4">LSS52</strain>
    </source>
</reference>
<dbReference type="RefSeq" id="WP_044776080.1">
    <property type="nucleotide sequence ID" value="NZ_CEDY01000016.1"/>
</dbReference>
<dbReference type="PANTHER" id="PTHR40448:SF1">
    <property type="entry name" value="TWO-COMPONENT SENSOR HISTIDINE KINASE"/>
    <property type="match status" value="1"/>
</dbReference>
<dbReference type="AlphaFoldDB" id="A0A0Z8F594"/>
<evidence type="ECO:0000313" key="3">
    <source>
        <dbReference type="EMBL" id="CYU73969.1"/>
    </source>
</evidence>
<evidence type="ECO:0000259" key="2">
    <source>
        <dbReference type="Pfam" id="PF14501"/>
    </source>
</evidence>
<dbReference type="GO" id="GO:0016301">
    <property type="term" value="F:kinase activity"/>
    <property type="evidence" value="ECO:0007669"/>
    <property type="project" value="UniProtKB-KW"/>
</dbReference>
<dbReference type="CDD" id="cd16935">
    <property type="entry name" value="HATPase_AgrC-ComD-like"/>
    <property type="match status" value="1"/>
</dbReference>
<keyword evidence="1" id="KW-0812">Transmembrane</keyword>
<name>A0A0Z8F594_STRSU</name>
<sequence length="443" mass="50875">MSFLFFVIAIVVMFVLPYLSIAWISGRKLPWTYLALGFLVDLGLNILTIVYPDLAVITFSSEIITKLLVSYLLFGKESKTLAVFYAFFTSILFNLFHRSLVFFLLPMFGWDKEVLWEPLGRSVSGIVCWALVFFFLKWLGYDFSQLLSRTLDEKDRKVLTVTNYLMIGYFFLNHILIYLEQIYQIDTVVYRQFIVVVYLVLFMGVVYRLDRHIKERLQAALLLQKERQLQDMERYSQHIEGLYREVRGFRHDYANLLTTLRLGIDNQDLSLIEEVYQSVFKGSNASFRHQKYDVGRLIHLDNPALKSLLAVKFMQAAEQGIAVSLEVPNPISPKGIELLDFITIASILCDNAIEATMETEQPSMSIAYLSLGDKQLFIVENTTKEESVALANLTDFGRSSKGEGRGIGLYTVREILNGYLNVSLNTSSCNHTFCQVLEIMVEK</sequence>
<organism evidence="3 4">
    <name type="scientific">Streptococcus suis</name>
    <dbReference type="NCBI Taxonomy" id="1307"/>
    <lineage>
        <taxon>Bacteria</taxon>
        <taxon>Bacillati</taxon>
        <taxon>Bacillota</taxon>
        <taxon>Bacilli</taxon>
        <taxon>Lactobacillales</taxon>
        <taxon>Streptococcaceae</taxon>
        <taxon>Streptococcus</taxon>
    </lineage>
</organism>
<proteinExistence type="predicted"/>
<dbReference type="Proteomes" id="UP000072794">
    <property type="component" value="Unassembled WGS sequence"/>
</dbReference>
<dbReference type="Pfam" id="PF14501">
    <property type="entry name" value="HATPase_c_5"/>
    <property type="match status" value="1"/>
</dbReference>
<dbReference type="InterPro" id="IPR032834">
    <property type="entry name" value="NatK-like_C"/>
</dbReference>
<feature type="transmembrane region" description="Helical" evidence="1">
    <location>
        <begin position="31"/>
        <end position="50"/>
    </location>
</feature>
<feature type="transmembrane region" description="Helical" evidence="1">
    <location>
        <begin position="81"/>
        <end position="110"/>
    </location>
</feature>
<dbReference type="SUPFAM" id="SSF55874">
    <property type="entry name" value="ATPase domain of HSP90 chaperone/DNA topoisomerase II/histidine kinase"/>
    <property type="match status" value="1"/>
</dbReference>
<feature type="transmembrane region" description="Helical" evidence="1">
    <location>
        <begin position="161"/>
        <end position="183"/>
    </location>
</feature>
<evidence type="ECO:0000313" key="4">
    <source>
        <dbReference type="Proteomes" id="UP000072794"/>
    </source>
</evidence>
<feature type="transmembrane region" description="Helical" evidence="1">
    <location>
        <begin position="189"/>
        <end position="209"/>
    </location>
</feature>
<gene>
    <name evidence="3" type="ORF">ERS132414_00685</name>
</gene>
<dbReference type="EMBL" id="FIHA01000010">
    <property type="protein sequence ID" value="CYU73969.1"/>
    <property type="molecule type" value="Genomic_DNA"/>
</dbReference>
<keyword evidence="1" id="KW-1133">Transmembrane helix</keyword>
<evidence type="ECO:0000256" key="1">
    <source>
        <dbReference type="SAM" id="Phobius"/>
    </source>
</evidence>
<feature type="transmembrane region" description="Helical" evidence="1">
    <location>
        <begin position="6"/>
        <end position="24"/>
    </location>
</feature>
<feature type="transmembrane region" description="Helical" evidence="1">
    <location>
        <begin position="56"/>
        <end position="74"/>
    </location>
</feature>
<dbReference type="Gene3D" id="3.30.565.10">
    <property type="entry name" value="Histidine kinase-like ATPase, C-terminal domain"/>
    <property type="match status" value="1"/>
</dbReference>
<feature type="transmembrane region" description="Helical" evidence="1">
    <location>
        <begin position="122"/>
        <end position="140"/>
    </location>
</feature>
<keyword evidence="1" id="KW-0472">Membrane</keyword>